<dbReference type="Gene3D" id="3.40.50.720">
    <property type="entry name" value="NAD(P)-binding Rossmann-like Domain"/>
    <property type="match status" value="1"/>
</dbReference>
<dbReference type="KEGG" id="hta:BVU17_16495"/>
<name>A0A2H5A353_9EURY</name>
<dbReference type="Pfam" id="PF13460">
    <property type="entry name" value="NAD_binding_10"/>
    <property type="match status" value="1"/>
</dbReference>
<evidence type="ECO:0000256" key="1">
    <source>
        <dbReference type="SAM" id="MobiDB-lite"/>
    </source>
</evidence>
<protein>
    <submittedName>
        <fullName evidence="3">3-beta hydroxysteroid dehydrogenase</fullName>
    </submittedName>
</protein>
<dbReference type="EMBL" id="CP019155">
    <property type="protein sequence ID" value="AUG49176.1"/>
    <property type="molecule type" value="Genomic_DNA"/>
</dbReference>
<dbReference type="PANTHER" id="PTHR15020">
    <property type="entry name" value="FLAVIN REDUCTASE-RELATED"/>
    <property type="match status" value="1"/>
</dbReference>
<dbReference type="OrthoDB" id="206077at2157"/>
<feature type="domain" description="NAD(P)-binding" evidence="2">
    <location>
        <begin position="13"/>
        <end position="200"/>
    </location>
</feature>
<dbReference type="InterPro" id="IPR036291">
    <property type="entry name" value="NAD(P)-bd_dom_sf"/>
</dbReference>
<keyword evidence="4" id="KW-1185">Reference proteome</keyword>
<evidence type="ECO:0000259" key="2">
    <source>
        <dbReference type="Pfam" id="PF13460"/>
    </source>
</evidence>
<evidence type="ECO:0000313" key="4">
    <source>
        <dbReference type="Proteomes" id="UP000242917"/>
    </source>
</evidence>
<dbReference type="AlphaFoldDB" id="A0A2H5A353"/>
<organism evidence="3 4">
    <name type="scientific">Haloarcula taiwanensis</name>
    <dbReference type="NCBI Taxonomy" id="1932004"/>
    <lineage>
        <taxon>Archaea</taxon>
        <taxon>Methanobacteriati</taxon>
        <taxon>Methanobacteriota</taxon>
        <taxon>Stenosarchaea group</taxon>
        <taxon>Halobacteria</taxon>
        <taxon>Halobacteriales</taxon>
        <taxon>Haloarculaceae</taxon>
        <taxon>Haloarcula</taxon>
    </lineage>
</organism>
<evidence type="ECO:0000313" key="3">
    <source>
        <dbReference type="EMBL" id="AUG49176.1"/>
    </source>
</evidence>
<dbReference type="InterPro" id="IPR016040">
    <property type="entry name" value="NAD(P)-bd_dom"/>
</dbReference>
<dbReference type="SUPFAM" id="SSF51735">
    <property type="entry name" value="NAD(P)-binding Rossmann-fold domains"/>
    <property type="match status" value="1"/>
</dbReference>
<gene>
    <name evidence="3" type="ORF">BVU17_16495</name>
</gene>
<sequence length="248" mass="25672">MDPSDVQTVFVAGASGGTGRATLRLLSSRVPTVRALTSTPAKTDDLQAAGADEVVVDDLLNPTALTDALSDVDVVLSAVGSNITDVWSRDEYVDGAGTINLLDAAVDAGVEAFVMESAIGVGDEPASPLAAAFDVVIQPIQRAKAEAEAAIREAPVRHTVLRPGLLTNGPRTDTVSVAEPGAKLWGSVSRADVARLMIAAPVTSAAADRTLEVVAKPSFPKRAENIDWQLPRNERGGTVTVDTPDDGP</sequence>
<dbReference type="Proteomes" id="UP000242917">
    <property type="component" value="Chromosome II"/>
</dbReference>
<reference evidence="3 4" key="1">
    <citation type="submission" date="2017-01" db="EMBL/GenBank/DDBJ databases">
        <title>A Red Light-Sensitive Sensory Rhodopsin I From Haloarcula taiwanensis, A New Haloarchaeon Isolated From Taiwan.</title>
        <authorList>
            <person name="Yang C.-S."/>
            <person name="Han Y.-A."/>
            <person name="Chen P.-C."/>
            <person name="Ng W.V."/>
            <person name="Chen T.-W."/>
        </authorList>
    </citation>
    <scope>NUCLEOTIDE SEQUENCE [LARGE SCALE GENOMIC DNA]</scope>
    <source>
        <strain evidence="3 4">Taiwanensis</strain>
    </source>
</reference>
<dbReference type="PANTHER" id="PTHR15020:SF50">
    <property type="entry name" value="UPF0659 PROTEIN YMR090W"/>
    <property type="match status" value="1"/>
</dbReference>
<proteinExistence type="predicted"/>
<accession>A0A2H5A353</accession>
<feature type="region of interest" description="Disordered" evidence="1">
    <location>
        <begin position="225"/>
        <end position="248"/>
    </location>
</feature>